<dbReference type="InterPro" id="IPR009069">
    <property type="entry name" value="Cys_alpha_HP_mot_SF"/>
</dbReference>
<dbReference type="GO" id="GO:0005634">
    <property type="term" value="C:nucleus"/>
    <property type="evidence" value="ECO:0007669"/>
    <property type="project" value="TreeGrafter"/>
</dbReference>
<evidence type="ECO:0000256" key="2">
    <source>
        <dbReference type="SAM" id="MobiDB-lite"/>
    </source>
</evidence>
<evidence type="ECO:0000313" key="5">
    <source>
        <dbReference type="Proteomes" id="UP000605846"/>
    </source>
</evidence>
<evidence type="ECO:0000259" key="3">
    <source>
        <dbReference type="Pfam" id="PF06747"/>
    </source>
</evidence>
<dbReference type="PANTHER" id="PTHR13523:SF2">
    <property type="entry name" value="COILED-COIL-HELIX-COILED-COIL-HELIX DOMAIN CONTAINING 2, ISOFORM A-RELATED"/>
    <property type="match status" value="1"/>
</dbReference>
<sequence>MPRSRPTRSAGPTTQRRQAHTVPTRSTPPPAPAPAPASAPMSHSQPTLAQHAPPQRQPGLFAQMASTAAGVAVGSAVGHTMANGISSMFGGSAQPADQIQEQPQQAYQQQNTMTANNSCEADAKAFTKCLEQSNNDISACQFYLEALKSCQQMAAKY</sequence>
<evidence type="ECO:0000313" key="4">
    <source>
        <dbReference type="EMBL" id="KAF7729260.1"/>
    </source>
</evidence>
<dbReference type="Proteomes" id="UP000605846">
    <property type="component" value="Unassembled WGS sequence"/>
</dbReference>
<feature type="compositionally biased region" description="Pro residues" evidence="2">
    <location>
        <begin position="26"/>
        <end position="37"/>
    </location>
</feature>
<dbReference type="AlphaFoldDB" id="A0A8H7EUV5"/>
<dbReference type="SUPFAM" id="SSF47072">
    <property type="entry name" value="Cysteine alpha-hairpin motif"/>
    <property type="match status" value="1"/>
</dbReference>
<dbReference type="GO" id="GO:0005739">
    <property type="term" value="C:mitochondrion"/>
    <property type="evidence" value="ECO:0007669"/>
    <property type="project" value="TreeGrafter"/>
</dbReference>
<organism evidence="4 5">
    <name type="scientific">Apophysomyces ossiformis</name>
    <dbReference type="NCBI Taxonomy" id="679940"/>
    <lineage>
        <taxon>Eukaryota</taxon>
        <taxon>Fungi</taxon>
        <taxon>Fungi incertae sedis</taxon>
        <taxon>Mucoromycota</taxon>
        <taxon>Mucoromycotina</taxon>
        <taxon>Mucoromycetes</taxon>
        <taxon>Mucorales</taxon>
        <taxon>Mucorineae</taxon>
        <taxon>Mucoraceae</taxon>
        <taxon>Apophysomyces</taxon>
    </lineage>
</organism>
<dbReference type="Pfam" id="PF06747">
    <property type="entry name" value="CHCH"/>
    <property type="match status" value="1"/>
</dbReference>
<keyword evidence="5" id="KW-1185">Reference proteome</keyword>
<keyword evidence="1" id="KW-1015">Disulfide bond</keyword>
<accession>A0A8H7EUV5</accession>
<feature type="compositionally biased region" description="Polar residues" evidence="2">
    <location>
        <begin position="10"/>
        <end position="25"/>
    </location>
</feature>
<feature type="region of interest" description="Disordered" evidence="2">
    <location>
        <begin position="1"/>
        <end position="62"/>
    </location>
</feature>
<dbReference type="InterPro" id="IPR055304">
    <property type="entry name" value="CHCHD2/10-like"/>
</dbReference>
<dbReference type="OrthoDB" id="1106148at2759"/>
<feature type="domain" description="CHCH" evidence="3">
    <location>
        <begin position="119"/>
        <end position="152"/>
    </location>
</feature>
<name>A0A8H7EUV5_9FUNG</name>
<dbReference type="InterPro" id="IPR010625">
    <property type="entry name" value="CHCH"/>
</dbReference>
<feature type="compositionally biased region" description="Low complexity" evidence="2">
    <location>
        <begin position="93"/>
        <end position="103"/>
    </location>
</feature>
<dbReference type="GO" id="GO:0007005">
    <property type="term" value="P:mitochondrion organization"/>
    <property type="evidence" value="ECO:0007669"/>
    <property type="project" value="InterPro"/>
</dbReference>
<dbReference type="EMBL" id="JABAYA010000027">
    <property type="protein sequence ID" value="KAF7729260.1"/>
    <property type="molecule type" value="Genomic_DNA"/>
</dbReference>
<protein>
    <submittedName>
        <fullName evidence="4">Coiled-coil-helix-coiled-coil-helix domain-containing protein 2</fullName>
    </submittedName>
</protein>
<dbReference type="PANTHER" id="PTHR13523">
    <property type="entry name" value="COILED-COIL-HELIX-COILED-COIL-HELIX DOMAIN CONTAINING 2/NUR77"/>
    <property type="match status" value="1"/>
</dbReference>
<feature type="region of interest" description="Disordered" evidence="2">
    <location>
        <begin position="82"/>
        <end position="103"/>
    </location>
</feature>
<proteinExistence type="predicted"/>
<evidence type="ECO:0000256" key="1">
    <source>
        <dbReference type="ARBA" id="ARBA00023157"/>
    </source>
</evidence>
<gene>
    <name evidence="4" type="primary">CHCHD2</name>
    <name evidence="4" type="ORF">EC973_004790</name>
</gene>
<reference evidence="4" key="1">
    <citation type="submission" date="2020-01" db="EMBL/GenBank/DDBJ databases">
        <title>Genome Sequencing of Three Apophysomyces-Like Fungal Strains Confirms a Novel Fungal Genus in the Mucoromycota with divergent Burkholderia-like Endosymbiotic Bacteria.</title>
        <authorList>
            <person name="Stajich J.E."/>
            <person name="Macias A.M."/>
            <person name="Carter-House D."/>
            <person name="Lovett B."/>
            <person name="Kasson L.R."/>
            <person name="Berry K."/>
            <person name="Grigoriev I."/>
            <person name="Chang Y."/>
            <person name="Spatafora J."/>
            <person name="Kasson M.T."/>
        </authorList>
    </citation>
    <scope>NUCLEOTIDE SEQUENCE</scope>
    <source>
        <strain evidence="4">NRRL A-21654</strain>
    </source>
</reference>
<comment type="caution">
    <text evidence="4">The sequence shown here is derived from an EMBL/GenBank/DDBJ whole genome shotgun (WGS) entry which is preliminary data.</text>
</comment>